<accession>A0AAD9LZY4</accession>
<dbReference type="AlphaFoldDB" id="A0AAD9LZY4"/>
<gene>
    <name evidence="1" type="ORF">LX32DRAFT_112848</name>
</gene>
<dbReference type="EMBL" id="MU842972">
    <property type="protein sequence ID" value="KAK2024208.1"/>
    <property type="molecule type" value="Genomic_DNA"/>
</dbReference>
<comment type="caution">
    <text evidence="1">The sequence shown here is derived from an EMBL/GenBank/DDBJ whole genome shotgun (WGS) entry which is preliminary data.</text>
</comment>
<name>A0AAD9LZY4_9PEZI</name>
<protein>
    <submittedName>
        <fullName evidence="1">Uncharacterized protein</fullName>
    </submittedName>
</protein>
<dbReference type="Proteomes" id="UP001232148">
    <property type="component" value="Unassembled WGS sequence"/>
</dbReference>
<reference evidence="1" key="1">
    <citation type="submission" date="2021-06" db="EMBL/GenBank/DDBJ databases">
        <title>Comparative genomics, transcriptomics and evolutionary studies reveal genomic signatures of adaptation to plant cell wall in hemibiotrophic fungi.</title>
        <authorList>
            <consortium name="DOE Joint Genome Institute"/>
            <person name="Baroncelli R."/>
            <person name="Diaz J.F."/>
            <person name="Benocci T."/>
            <person name="Peng M."/>
            <person name="Battaglia E."/>
            <person name="Haridas S."/>
            <person name="Andreopoulos W."/>
            <person name="Labutti K."/>
            <person name="Pangilinan J."/>
            <person name="Floch G.L."/>
            <person name="Makela M.R."/>
            <person name="Henrissat B."/>
            <person name="Grigoriev I.V."/>
            <person name="Crouch J.A."/>
            <person name="De Vries R.P."/>
            <person name="Sukno S.A."/>
            <person name="Thon M.R."/>
        </authorList>
    </citation>
    <scope>NUCLEOTIDE SEQUENCE</scope>
    <source>
        <strain evidence="1">MAFF235873</strain>
    </source>
</reference>
<organism evidence="1 2">
    <name type="scientific">Colletotrichum zoysiae</name>
    <dbReference type="NCBI Taxonomy" id="1216348"/>
    <lineage>
        <taxon>Eukaryota</taxon>
        <taxon>Fungi</taxon>
        <taxon>Dikarya</taxon>
        <taxon>Ascomycota</taxon>
        <taxon>Pezizomycotina</taxon>
        <taxon>Sordariomycetes</taxon>
        <taxon>Hypocreomycetidae</taxon>
        <taxon>Glomerellales</taxon>
        <taxon>Glomerellaceae</taxon>
        <taxon>Colletotrichum</taxon>
        <taxon>Colletotrichum graminicola species complex</taxon>
    </lineage>
</organism>
<evidence type="ECO:0000313" key="1">
    <source>
        <dbReference type="EMBL" id="KAK2024208.1"/>
    </source>
</evidence>
<evidence type="ECO:0000313" key="2">
    <source>
        <dbReference type="Proteomes" id="UP001232148"/>
    </source>
</evidence>
<proteinExistence type="predicted"/>
<keyword evidence="2" id="KW-1185">Reference proteome</keyword>
<sequence length="80" mass="8492">MVAVVESCRGSSRVALSSHACYIIATVLPAIRRTRTLFLSPPPLLLSLSLSPSLLLSLSLSLSSAFSLSLFVESTRLCLA</sequence>